<keyword evidence="1" id="KW-0812">Transmembrane</keyword>
<feature type="transmembrane region" description="Helical" evidence="1">
    <location>
        <begin position="180"/>
        <end position="202"/>
    </location>
</feature>
<dbReference type="eggNOG" id="ENOG50318Q0">
    <property type="taxonomic scope" value="Bacteria"/>
</dbReference>
<dbReference type="AlphaFoldDB" id="Q7MSS0"/>
<evidence type="ECO:0008006" key="4">
    <source>
        <dbReference type="Google" id="ProtNLM"/>
    </source>
</evidence>
<keyword evidence="3" id="KW-1185">Reference proteome</keyword>
<dbReference type="Proteomes" id="UP000000422">
    <property type="component" value="Chromosome"/>
</dbReference>
<keyword evidence="1" id="KW-1133">Transmembrane helix</keyword>
<organism evidence="3">
    <name type="scientific">Wolinella succinogenes (strain ATCC 29543 / DSM 1740 / CCUG 13145 / JCM 31913 / LMG 7466 / NCTC 11488 / FDC 602W)</name>
    <name type="common">Vibrio succinogenes</name>
    <dbReference type="NCBI Taxonomy" id="273121"/>
    <lineage>
        <taxon>Bacteria</taxon>
        <taxon>Pseudomonadati</taxon>
        <taxon>Campylobacterota</taxon>
        <taxon>Epsilonproteobacteria</taxon>
        <taxon>Campylobacterales</taxon>
        <taxon>Helicobacteraceae</taxon>
        <taxon>Wolinella</taxon>
    </lineage>
</organism>
<reference evidence="2 3" key="1">
    <citation type="journal article" date="2003" name="Proc. Natl. Acad. Sci. U.S.A.">
        <title>Complete genome sequence and analysis of Wolinella succinogenes.</title>
        <authorList>
            <person name="Baar C."/>
            <person name="Eppinger M."/>
            <person name="Raddatz G."/>
            <person name="Simon JM."/>
            <person name="Lanz C."/>
            <person name="Klimmek O."/>
            <person name="Nandakumar R."/>
            <person name="Gross R."/>
            <person name="Rosinus A."/>
            <person name="Keller H."/>
            <person name="Jagtap P."/>
            <person name="Linke B."/>
            <person name="Meyer F."/>
            <person name="Lederer H."/>
            <person name="Schuster S.C."/>
        </authorList>
    </citation>
    <scope>NUCLEOTIDE SEQUENCE [LARGE SCALE GENOMIC DNA]</scope>
    <source>
        <strain evidence="3">ATCC 29543 / DSM 1740 / CCUG 13145 / JCM 31913 / LMG 7466 / NCTC 11488 / FDC 602W</strain>
    </source>
</reference>
<protein>
    <recommendedName>
        <fullName evidence="4">TPM domain-containing protein</fullName>
    </recommendedName>
</protein>
<evidence type="ECO:0000313" key="3">
    <source>
        <dbReference type="Proteomes" id="UP000000422"/>
    </source>
</evidence>
<dbReference type="KEGG" id="wsu:WS0184"/>
<gene>
    <name evidence="2" type="ordered locus">WS0184</name>
</gene>
<evidence type="ECO:0000313" key="2">
    <source>
        <dbReference type="EMBL" id="CAE09345.1"/>
    </source>
</evidence>
<evidence type="ECO:0000256" key="1">
    <source>
        <dbReference type="SAM" id="Phobius"/>
    </source>
</evidence>
<name>Q7MSS0_WOLSU</name>
<keyword evidence="1" id="KW-0472">Membrane</keyword>
<dbReference type="STRING" id="273121.WS0184"/>
<sequence length="205" mass="23438">MSSSVKVVVQRAGRVCLLALFLFLPATLAAFSSPYVINPHAQLVPKTEAFVHLLAQELQEKTGVSLYLVALENLEGRDFKSYEEELAKDFKRPYAFIFFAKKEKKIDVVAEGEVEKLFDKKDVYWNYIVPLIPKKENELTASNISAMLLNGYVQIADSVAEKAGVKLEHSFVSEDKGTKVFVRVVLYFMMFTLLLLFVFRWIRKK</sequence>
<accession>Q7MSS0</accession>
<dbReference type="EMBL" id="BX571657">
    <property type="protein sequence ID" value="CAE09345.1"/>
    <property type="molecule type" value="Genomic_DNA"/>
</dbReference>
<dbReference type="HOGENOM" id="CLU_103368_0_0_7"/>
<proteinExistence type="predicted"/>
<dbReference type="RefSeq" id="WP_011138145.1">
    <property type="nucleotide sequence ID" value="NC_005090.1"/>
</dbReference>